<evidence type="ECO:0000313" key="10">
    <source>
        <dbReference type="Proteomes" id="UP000808372"/>
    </source>
</evidence>
<evidence type="ECO:0000256" key="3">
    <source>
        <dbReference type="ARBA" id="ARBA00022737"/>
    </source>
</evidence>
<feature type="compositionally biased region" description="Polar residues" evidence="7">
    <location>
        <begin position="1298"/>
        <end position="1309"/>
    </location>
</feature>
<feature type="region of interest" description="Disordered" evidence="7">
    <location>
        <begin position="1700"/>
        <end position="1727"/>
    </location>
</feature>
<feature type="domain" description="Adenomatous polyposis coli N-terminal dimerisation" evidence="9">
    <location>
        <begin position="6"/>
        <end position="57"/>
    </location>
</feature>
<dbReference type="InterPro" id="IPR009234">
    <property type="entry name" value="APC_basic_dom"/>
</dbReference>
<dbReference type="GO" id="GO:0030877">
    <property type="term" value="C:beta-catenin destruction complex"/>
    <property type="evidence" value="ECO:0007669"/>
    <property type="project" value="TreeGrafter"/>
</dbReference>
<feature type="coiled-coil region" evidence="6">
    <location>
        <begin position="216"/>
        <end position="275"/>
    </location>
</feature>
<dbReference type="SUPFAM" id="SSF82931">
    <property type="entry name" value="Tumor suppressor gene product Apc"/>
    <property type="match status" value="1"/>
</dbReference>
<feature type="region of interest" description="Disordered" evidence="7">
    <location>
        <begin position="1271"/>
        <end position="1309"/>
    </location>
</feature>
<dbReference type="InterPro" id="IPR009224">
    <property type="entry name" value="SAMP"/>
</dbReference>
<dbReference type="InterPro" id="IPR026818">
    <property type="entry name" value="Apc_fam"/>
</dbReference>
<feature type="compositionally biased region" description="Basic and acidic residues" evidence="7">
    <location>
        <begin position="991"/>
        <end position="1004"/>
    </location>
</feature>
<dbReference type="Gene3D" id="1.10.287.450">
    <property type="entry name" value="Helix hairpin bin"/>
    <property type="match status" value="1"/>
</dbReference>
<dbReference type="Pfam" id="PF16689">
    <property type="entry name" value="APC_N_CC"/>
    <property type="match status" value="1"/>
</dbReference>
<accession>A0A8U1EGJ2</accession>
<keyword evidence="2" id="KW-0879">Wnt signaling pathway</keyword>
<dbReference type="Pfam" id="PF00514">
    <property type="entry name" value="Arm"/>
    <property type="match status" value="2"/>
</dbReference>
<dbReference type="Pfam" id="PF16629">
    <property type="entry name" value="Arm_APC_u3"/>
    <property type="match status" value="1"/>
</dbReference>
<feature type="repeat" description="ARM" evidence="5">
    <location>
        <begin position="631"/>
        <end position="673"/>
    </location>
</feature>
<evidence type="ECO:0000256" key="4">
    <source>
        <dbReference type="ARBA" id="ARBA00023054"/>
    </source>
</evidence>
<reference evidence="11" key="1">
    <citation type="submission" date="2025-08" db="UniProtKB">
        <authorList>
            <consortium name="RefSeq"/>
        </authorList>
    </citation>
    <scope>IDENTIFICATION</scope>
    <source>
        <tissue evidence="11">White muscle</tissue>
    </source>
</reference>
<name>A0A8U1EGJ2_SALNM</name>
<dbReference type="Pfam" id="PF05924">
    <property type="entry name" value="SAMP"/>
    <property type="match status" value="1"/>
</dbReference>
<evidence type="ECO:0000256" key="2">
    <source>
        <dbReference type="ARBA" id="ARBA00022687"/>
    </source>
</evidence>
<feature type="coiled-coil region" evidence="6">
    <location>
        <begin position="8"/>
        <end position="42"/>
    </location>
</feature>
<dbReference type="GO" id="GO:0008013">
    <property type="term" value="F:beta-catenin binding"/>
    <property type="evidence" value="ECO:0007669"/>
    <property type="project" value="InterPro"/>
</dbReference>
<evidence type="ECO:0000256" key="1">
    <source>
        <dbReference type="ARBA" id="ARBA00009051"/>
    </source>
</evidence>
<evidence type="ECO:0000259" key="9">
    <source>
        <dbReference type="Pfam" id="PF16689"/>
    </source>
</evidence>
<keyword evidence="10" id="KW-1185">Reference proteome</keyword>
<dbReference type="InterPro" id="IPR036149">
    <property type="entry name" value="APC_N_sf"/>
</dbReference>
<feature type="region of interest" description="Disordered" evidence="7">
    <location>
        <begin position="1551"/>
        <end position="1648"/>
    </location>
</feature>
<feature type="compositionally biased region" description="Polar residues" evidence="7">
    <location>
        <begin position="936"/>
        <end position="947"/>
    </location>
</feature>
<dbReference type="GO" id="GO:0090090">
    <property type="term" value="P:negative regulation of canonical Wnt signaling pathway"/>
    <property type="evidence" value="ECO:0007669"/>
    <property type="project" value="TreeGrafter"/>
</dbReference>
<dbReference type="GO" id="GO:0007026">
    <property type="term" value="P:negative regulation of microtubule depolymerization"/>
    <property type="evidence" value="ECO:0007669"/>
    <property type="project" value="TreeGrafter"/>
</dbReference>
<dbReference type="GO" id="GO:0008017">
    <property type="term" value="F:microtubule binding"/>
    <property type="evidence" value="ECO:0007669"/>
    <property type="project" value="InterPro"/>
</dbReference>
<dbReference type="SUPFAM" id="SSF48371">
    <property type="entry name" value="ARM repeat"/>
    <property type="match status" value="1"/>
</dbReference>
<dbReference type="Gene3D" id="1.25.10.10">
    <property type="entry name" value="Leucine-rich Repeat Variant"/>
    <property type="match status" value="1"/>
</dbReference>
<evidence type="ECO:0000256" key="6">
    <source>
        <dbReference type="SAM" id="Coils"/>
    </source>
</evidence>
<organism evidence="10 11">
    <name type="scientific">Salvelinus namaycush</name>
    <name type="common">Lake trout</name>
    <name type="synonym">Salmo namaycush</name>
    <dbReference type="NCBI Taxonomy" id="8040"/>
    <lineage>
        <taxon>Eukaryota</taxon>
        <taxon>Metazoa</taxon>
        <taxon>Chordata</taxon>
        <taxon>Craniata</taxon>
        <taxon>Vertebrata</taxon>
        <taxon>Euteleostomi</taxon>
        <taxon>Actinopterygii</taxon>
        <taxon>Neopterygii</taxon>
        <taxon>Teleostei</taxon>
        <taxon>Protacanthopterygii</taxon>
        <taxon>Salmoniformes</taxon>
        <taxon>Salmonidae</taxon>
        <taxon>Salmoninae</taxon>
        <taxon>Salvelinus</taxon>
    </lineage>
</organism>
<dbReference type="InterPro" id="IPR041257">
    <property type="entry name" value="APC_rep"/>
</dbReference>
<dbReference type="GO" id="GO:0007389">
    <property type="term" value="P:pattern specification process"/>
    <property type="evidence" value="ECO:0007669"/>
    <property type="project" value="TreeGrafter"/>
</dbReference>
<sequence>MANSTASYDQLVYQVEALRQENSHLRRELEDNSNHLSKLENETTDMKGVLKGLQSKLELEAGTLASSGRTDVLDQLKELHMDLTNYYELKYQPQNMRVLPDSLASLAAQSGDMDDCLACLPPSSSRARSPLRPSSRQSSSLSGEGTAVHPGALAKAMLGDGRITAQHLEDLYKERTMLLSEIDKEERERHWYYSQLQGLSQRLNQLPRIDTFSIQIDLIRQQLEFEAQQLRSVMEERFGTSDEMVQRTQIRVARLEQLEKELQEAQESRGTQEKSLCEVEMVFWLLSMLANRDRDEMSRTLLAMSSSQDSCIAMRKSGCVPLLVQILHDGPGGAGESARSVACSREAQSRASTALHNIVYSQPDEGQARREMRVLHVLEQIRSHCDSGWDWIESHVRTPSPGGTTTTDIPEPVEPQICQAMCAVMKLSFEEDYRRAMNELGGLQVVAEVMHLDQELYGMLNDPINMALRRYAGMALTNLTFGDVVNKATLCTKKSCLQAIVTQLASDSEELHQVVSSILRNLSWRADINSKRVLRDVGSVTGLITCALQATKESTLKSLLSALWNLSAHSPENKVAICSVDGALGFLISTLTYRCQTNSLAIIESGGGILRNVSSLVATRDDYRQILRDHNCLQTLLQHLRSHSLTIVSNACGTLWNLSARSPKDQELLWDLGAVSMLRNLIHSKHKMIAMGSAAALRNLLTNRPLKYKDAAVISPGSCMPSLYMRKQKALEAELDAKHLAETFDSIGKKTCAKHPSINKPLRHIESLAKDYASDSGCFDDDEAPNVSSSLDTGSFSMLSMFLTNSNFLQNQPRKKDSELERDVEPPQTEDKKPAPPEDEVSVAAEKLAKKITNTVAKIDKLVEDITMHTSSEDSFSLSSEDHFADLPYGSDELHEARAKSCSPCRLSDTSSFAHRERLNRAHAILRLKTTHASLSTDSLNSGSTSDGYCGSKDQIRPSARRPNKLDLRVAHQEYLNVGAHVLNETSQIDVPERDSVDSKDVKLPDLNSTETEKSQALPPQTPASASTKFSSDVSMTSIKLSPSYQHVPLIQSVAKFGVAKTAINVHAAQAMRRQAWVPTVMTGGSLTKFSPMSSARSPTIGPMETLQKYSVENTPICFSRCSSLSSLSSGDEALDGQSQSENELESDSSLEIIEVEDEDLVKREEENETLEDLSDSQLLVTDSKTCQSLGTDPIEIPCPTKHEKVFLRGVSPGILEDRSPSSSSENYIHETPLVMSRCSSVSSLGSFESHSIASSILSDPCSEMISGTISPSDLPDSPGQTMPPSRSKTPCFAESNGPETQNAGTAGQWESSLRKFMDIADFKERFNLPPDLDMIYFTVEKPTENFSCASSLSALPLHEHFIQKDVELKLTPILQQKDNNPTFPQAQGEPDDNEHPSFTDQGERYSEGNSDDDIEILKECINSAMPSKFRKVRPSLISTLPTHVLNSQTRKPIPVYMMVPNNANQMCSGRRIVMQQKDLYLDDSSYTDSAEGTPVNFSSTTSLSDETLQYPVRDKGAKDWRHASPRKAIPGAPAVFLCSSRCQELKAVAQGPKMMQGRGPGQRQEHPARRTSSESPCRLPQRNVSATKQQERDTIKRHSSSPSINILSRVTSRSSLRSSSSDSSGRAKSEDDTKKKQQRTGSRLNDRVTWRRIRDEDVPQILKSTLPSTALPLLPVLEGPKPKPPALPGKLPTILLKSRKTSDATVQTEDFSSNKTNSSTSPTVETAPVISEEAARLALLRKISIASGQDGGSDGSLKSYSTASTGNSHSVETHTGGVGHFRQSSPSMAVRVTPFNYIPSPMACCLQDAQSQETTINEKSCDKSEAQ</sequence>
<dbReference type="Pfam" id="PF05956">
    <property type="entry name" value="APC_basic"/>
    <property type="match status" value="1"/>
</dbReference>
<dbReference type="KEGG" id="snh:120053971"/>
<feature type="compositionally biased region" description="Polar residues" evidence="7">
    <location>
        <begin position="1757"/>
        <end position="1771"/>
    </location>
</feature>
<comment type="similarity">
    <text evidence="1">Belongs to the adenomatous polyposis coli (APC) family.</text>
</comment>
<feature type="compositionally biased region" description="Low complexity" evidence="7">
    <location>
        <begin position="120"/>
        <end position="142"/>
    </location>
</feature>
<feature type="region of interest" description="Disordered" evidence="7">
    <location>
        <begin position="1749"/>
        <end position="1784"/>
    </location>
</feature>
<keyword evidence="3" id="KW-0677">Repeat</keyword>
<feature type="domain" description="Adenomatous polyposis coli protein basic" evidence="8">
    <location>
        <begin position="1522"/>
        <end position="1619"/>
    </location>
</feature>
<dbReference type="InterPro" id="IPR009223">
    <property type="entry name" value="APC_rpt"/>
</dbReference>
<feature type="region of interest" description="Disordered" evidence="7">
    <location>
        <begin position="118"/>
        <end position="146"/>
    </location>
</feature>
<dbReference type="Gene3D" id="1.20.5.10">
    <property type="match status" value="1"/>
</dbReference>
<dbReference type="GO" id="GO:0045295">
    <property type="term" value="F:gamma-catenin binding"/>
    <property type="evidence" value="ECO:0007669"/>
    <property type="project" value="TreeGrafter"/>
</dbReference>
<feature type="region of interest" description="Disordered" evidence="7">
    <location>
        <begin position="810"/>
        <end position="841"/>
    </location>
</feature>
<dbReference type="InterPro" id="IPR016024">
    <property type="entry name" value="ARM-type_fold"/>
</dbReference>
<evidence type="ECO:0000256" key="5">
    <source>
        <dbReference type="PROSITE-ProRule" id="PRU00259"/>
    </source>
</evidence>
<evidence type="ECO:0000256" key="7">
    <source>
        <dbReference type="SAM" id="MobiDB-lite"/>
    </source>
</evidence>
<dbReference type="PANTHER" id="PTHR12607:SF3">
    <property type="entry name" value="ADENOMATOUS POLYPOSIS COLI PROTEIN 2"/>
    <property type="match status" value="1"/>
</dbReference>
<dbReference type="InterPro" id="IPR032038">
    <property type="entry name" value="APC_N"/>
</dbReference>
<feature type="region of interest" description="Disordered" evidence="7">
    <location>
        <begin position="1673"/>
        <end position="1692"/>
    </location>
</feature>
<feature type="region of interest" description="Disordered" evidence="7">
    <location>
        <begin position="987"/>
        <end position="1029"/>
    </location>
</feature>
<dbReference type="GO" id="GO:0120025">
    <property type="term" value="C:plasma membrane bounded cell projection"/>
    <property type="evidence" value="ECO:0007669"/>
    <property type="project" value="UniProtKB-ARBA"/>
</dbReference>
<dbReference type="GO" id="GO:0016342">
    <property type="term" value="C:catenin complex"/>
    <property type="evidence" value="ECO:0007669"/>
    <property type="project" value="TreeGrafter"/>
</dbReference>
<dbReference type="InterPro" id="IPR000225">
    <property type="entry name" value="Armadillo"/>
</dbReference>
<feature type="compositionally biased region" description="Basic and acidic residues" evidence="7">
    <location>
        <begin position="1564"/>
        <end position="1573"/>
    </location>
</feature>
<dbReference type="FunFam" id="1.10.287.450:FF:000002">
    <property type="entry name" value="adenomatous polyposis coli protein 2"/>
    <property type="match status" value="1"/>
</dbReference>
<dbReference type="GO" id="GO:0007399">
    <property type="term" value="P:nervous system development"/>
    <property type="evidence" value="ECO:0007669"/>
    <property type="project" value="TreeGrafter"/>
</dbReference>
<protein>
    <submittedName>
        <fullName evidence="11">Adenomatous polyposis coli protein 2-like</fullName>
    </submittedName>
</protein>
<feature type="compositionally biased region" description="Low complexity" evidence="7">
    <location>
        <begin position="1609"/>
        <end position="1625"/>
    </location>
</feature>
<dbReference type="SUPFAM" id="SSF58050">
    <property type="entry name" value="N-terminal coiled coil domain from apc"/>
    <property type="match status" value="1"/>
</dbReference>
<feature type="region of interest" description="Disordered" evidence="7">
    <location>
        <begin position="936"/>
        <end position="963"/>
    </location>
</feature>
<feature type="compositionally biased region" description="Polar residues" evidence="7">
    <location>
        <begin position="1279"/>
        <end position="1289"/>
    </location>
</feature>
<dbReference type="Proteomes" id="UP000808372">
    <property type="component" value="Chromosome 9"/>
</dbReference>
<evidence type="ECO:0000259" key="8">
    <source>
        <dbReference type="Pfam" id="PF05956"/>
    </source>
</evidence>
<dbReference type="SMART" id="SM00185">
    <property type="entry name" value="ARM"/>
    <property type="match status" value="7"/>
</dbReference>
<dbReference type="InterPro" id="IPR011989">
    <property type="entry name" value="ARM-like"/>
</dbReference>
<feature type="region of interest" description="Disordered" evidence="7">
    <location>
        <begin position="1377"/>
        <end position="1412"/>
    </location>
</feature>
<feature type="compositionally biased region" description="Basic and acidic residues" evidence="7">
    <location>
        <begin position="814"/>
        <end position="836"/>
    </location>
</feature>
<dbReference type="Pfam" id="PF05923">
    <property type="entry name" value="APC_r"/>
    <property type="match status" value="1"/>
</dbReference>
<dbReference type="GO" id="GO:0016477">
    <property type="term" value="P:cell migration"/>
    <property type="evidence" value="ECO:0007669"/>
    <property type="project" value="TreeGrafter"/>
</dbReference>
<dbReference type="PROSITE" id="PS50176">
    <property type="entry name" value="ARM_REPEAT"/>
    <property type="match status" value="1"/>
</dbReference>
<dbReference type="FunFam" id="1.25.10.10:FF:000035">
    <property type="entry name" value="adenomatous polyposis coli protein 2"/>
    <property type="match status" value="1"/>
</dbReference>
<dbReference type="GO" id="GO:0016055">
    <property type="term" value="P:Wnt signaling pathway"/>
    <property type="evidence" value="ECO:0007669"/>
    <property type="project" value="UniProtKB-KW"/>
</dbReference>
<evidence type="ECO:0000313" key="11">
    <source>
        <dbReference type="RefSeq" id="XP_038857244.1"/>
    </source>
</evidence>
<dbReference type="Pfam" id="PF11414">
    <property type="entry name" value="Suppressor_APC"/>
    <property type="match status" value="1"/>
</dbReference>
<dbReference type="RefSeq" id="XP_038857244.1">
    <property type="nucleotide sequence ID" value="XM_039001316.1"/>
</dbReference>
<keyword evidence="4 6" id="KW-0175">Coiled coil</keyword>
<feature type="compositionally biased region" description="Acidic residues" evidence="7">
    <location>
        <begin position="1143"/>
        <end position="1152"/>
    </location>
</feature>
<feature type="compositionally biased region" description="Basic and acidic residues" evidence="7">
    <location>
        <begin position="1626"/>
        <end position="1636"/>
    </location>
</feature>
<feature type="compositionally biased region" description="Polar residues" evidence="7">
    <location>
        <begin position="1377"/>
        <end position="1386"/>
    </location>
</feature>
<feature type="compositionally biased region" description="Basic and acidic residues" evidence="7">
    <location>
        <begin position="1394"/>
        <end position="1407"/>
    </location>
</feature>
<dbReference type="Pfam" id="PF18797">
    <property type="entry name" value="APC_rep"/>
    <property type="match status" value="1"/>
</dbReference>
<feature type="region of interest" description="Disordered" evidence="7">
    <location>
        <begin position="1125"/>
        <end position="1152"/>
    </location>
</feature>
<dbReference type="PANTHER" id="PTHR12607">
    <property type="entry name" value="ADENOMATOUS POLYPOSIS COLI PROTEIN FAMILY"/>
    <property type="match status" value="1"/>
</dbReference>
<proteinExistence type="inferred from homology"/>
<dbReference type="GO" id="GO:0005881">
    <property type="term" value="C:cytoplasmic microtubule"/>
    <property type="evidence" value="ECO:0007669"/>
    <property type="project" value="TreeGrafter"/>
</dbReference>
<dbReference type="GeneID" id="120053971"/>
<dbReference type="GO" id="GO:0001708">
    <property type="term" value="P:cell fate specification"/>
    <property type="evidence" value="ECO:0007669"/>
    <property type="project" value="TreeGrafter"/>
</dbReference>
<gene>
    <name evidence="11" type="primary">LOC120053971</name>
</gene>
<dbReference type="InterPro" id="IPR026831">
    <property type="entry name" value="APC_dom"/>
</dbReference>